<dbReference type="InterPro" id="IPR046676">
    <property type="entry name" value="DUF6546"/>
</dbReference>
<protein>
    <recommendedName>
        <fullName evidence="2">HTH Mu-type domain-containing protein</fullName>
    </recommendedName>
</protein>
<dbReference type="PROSITE" id="PS51702">
    <property type="entry name" value="HTH_MU"/>
    <property type="match status" value="1"/>
</dbReference>
<keyword evidence="4" id="KW-1185">Reference proteome</keyword>
<evidence type="ECO:0000313" key="3">
    <source>
        <dbReference type="EMBL" id="KAK4034087.1"/>
    </source>
</evidence>
<dbReference type="EMBL" id="MU854496">
    <property type="protein sequence ID" value="KAK4034087.1"/>
    <property type="molecule type" value="Genomic_DNA"/>
</dbReference>
<dbReference type="Proteomes" id="UP001303115">
    <property type="component" value="Unassembled WGS sequence"/>
</dbReference>
<accession>A0AAN6PB39</accession>
<comment type="caution">
    <text evidence="3">The sequence shown here is derived from an EMBL/GenBank/DDBJ whole genome shotgun (WGS) entry which is preliminary data.</text>
</comment>
<sequence>MADRRRVTRRHGMALRASTIAKRLSWASLPAEIRLMILEAIAQQKHPGWASSAAVCREWQLCIEKRNFHQLRLRVSCLDDFERLVVRQRTLVRHLRLDIELLEYSCRLCKRQQSYSSWEQRNESIIGNGIWKLFRVLSSWKPASGSGLTLELSARSPSDSNHHSKNHYFASGDEGNHEDETSVQGTDCGRHGPQHGWNNGQQVTTPPPSAVRRLPGRPWMLVYFREELPQVGRVTCFVIRRQIRHWFSPRSLVLILNKLSCLETLIYEPWRQWQTDWRVLTDAVSIFEDFNDKRIKALVSGQPPWQSQVDTSRVVDSRIGAAFAARSLNLEELSLSYLANAEDFFRACIPTWTWPRLRSLALTSQLLRRPGRRQEIDALLYEVGVTALQMPRLRTLGVWDGIEGSTCAFIYHVDRDHASVTWRGTWDMALSPRVVEVWWLPHPCGKYGGKQRRARRENSLPGSR</sequence>
<gene>
    <name evidence="3" type="ORF">C8A01DRAFT_19055</name>
</gene>
<dbReference type="InterPro" id="IPR003314">
    <property type="entry name" value="Mu-type_HTH"/>
</dbReference>
<feature type="domain" description="HTH Mu-type" evidence="2">
    <location>
        <begin position="1"/>
        <end position="45"/>
    </location>
</feature>
<proteinExistence type="predicted"/>
<feature type="region of interest" description="Disordered" evidence="1">
    <location>
        <begin position="152"/>
        <end position="210"/>
    </location>
</feature>
<reference evidence="4" key="1">
    <citation type="journal article" date="2023" name="Mol. Phylogenet. Evol.">
        <title>Genome-scale phylogeny and comparative genomics of the fungal order Sordariales.</title>
        <authorList>
            <person name="Hensen N."/>
            <person name="Bonometti L."/>
            <person name="Westerberg I."/>
            <person name="Brannstrom I.O."/>
            <person name="Guillou S."/>
            <person name="Cros-Aarteil S."/>
            <person name="Calhoun S."/>
            <person name="Haridas S."/>
            <person name="Kuo A."/>
            <person name="Mondo S."/>
            <person name="Pangilinan J."/>
            <person name="Riley R."/>
            <person name="LaButti K."/>
            <person name="Andreopoulos B."/>
            <person name="Lipzen A."/>
            <person name="Chen C."/>
            <person name="Yan M."/>
            <person name="Daum C."/>
            <person name="Ng V."/>
            <person name="Clum A."/>
            <person name="Steindorff A."/>
            <person name="Ohm R.A."/>
            <person name="Martin F."/>
            <person name="Silar P."/>
            <person name="Natvig D.O."/>
            <person name="Lalanne C."/>
            <person name="Gautier V."/>
            <person name="Ament-Velasquez S.L."/>
            <person name="Kruys A."/>
            <person name="Hutchinson M.I."/>
            <person name="Powell A.J."/>
            <person name="Barry K."/>
            <person name="Miller A.N."/>
            <person name="Grigoriev I.V."/>
            <person name="Debuchy R."/>
            <person name="Gladieux P."/>
            <person name="Hiltunen Thoren M."/>
            <person name="Johannesson H."/>
        </authorList>
    </citation>
    <scope>NUCLEOTIDE SEQUENCE [LARGE SCALE GENOMIC DNA]</scope>
    <source>
        <strain evidence="4">CBS 284.82</strain>
    </source>
</reference>
<name>A0AAN6PB39_9PEZI</name>
<dbReference type="AlphaFoldDB" id="A0AAN6PB39"/>
<dbReference type="Pfam" id="PF20183">
    <property type="entry name" value="DUF6546"/>
    <property type="match status" value="1"/>
</dbReference>
<organism evidence="3 4">
    <name type="scientific">Parachaetomium inaequale</name>
    <dbReference type="NCBI Taxonomy" id="2588326"/>
    <lineage>
        <taxon>Eukaryota</taxon>
        <taxon>Fungi</taxon>
        <taxon>Dikarya</taxon>
        <taxon>Ascomycota</taxon>
        <taxon>Pezizomycotina</taxon>
        <taxon>Sordariomycetes</taxon>
        <taxon>Sordariomycetidae</taxon>
        <taxon>Sordariales</taxon>
        <taxon>Chaetomiaceae</taxon>
        <taxon>Parachaetomium</taxon>
    </lineage>
</organism>
<evidence type="ECO:0000313" key="4">
    <source>
        <dbReference type="Proteomes" id="UP001303115"/>
    </source>
</evidence>
<evidence type="ECO:0000256" key="1">
    <source>
        <dbReference type="SAM" id="MobiDB-lite"/>
    </source>
</evidence>
<evidence type="ECO:0000259" key="2">
    <source>
        <dbReference type="PROSITE" id="PS51702"/>
    </source>
</evidence>
<dbReference type="GO" id="GO:0003677">
    <property type="term" value="F:DNA binding"/>
    <property type="evidence" value="ECO:0007669"/>
    <property type="project" value="InterPro"/>
</dbReference>